<dbReference type="InterPro" id="IPR036188">
    <property type="entry name" value="FAD/NAD-bd_sf"/>
</dbReference>
<dbReference type="EMBL" id="KZ819328">
    <property type="protein sequence ID" value="PWN20461.1"/>
    <property type="molecule type" value="Genomic_DNA"/>
</dbReference>
<feature type="region of interest" description="Disordered" evidence="1">
    <location>
        <begin position="63"/>
        <end position="87"/>
    </location>
</feature>
<organism evidence="3 4">
    <name type="scientific">Pseudomicrostroma glucosiphilum</name>
    <dbReference type="NCBI Taxonomy" id="1684307"/>
    <lineage>
        <taxon>Eukaryota</taxon>
        <taxon>Fungi</taxon>
        <taxon>Dikarya</taxon>
        <taxon>Basidiomycota</taxon>
        <taxon>Ustilaginomycotina</taxon>
        <taxon>Exobasidiomycetes</taxon>
        <taxon>Microstromatales</taxon>
        <taxon>Microstromatales incertae sedis</taxon>
        <taxon>Pseudomicrostroma</taxon>
    </lineage>
</organism>
<keyword evidence="4" id="KW-1185">Reference proteome</keyword>
<evidence type="ECO:0000256" key="1">
    <source>
        <dbReference type="SAM" id="MobiDB-lite"/>
    </source>
</evidence>
<reference evidence="3 4" key="1">
    <citation type="journal article" date="2018" name="Mol. Biol. Evol.">
        <title>Broad Genomic Sampling Reveals a Smut Pathogenic Ancestry of the Fungal Clade Ustilaginomycotina.</title>
        <authorList>
            <person name="Kijpornyongpan T."/>
            <person name="Mondo S.J."/>
            <person name="Barry K."/>
            <person name="Sandor L."/>
            <person name="Lee J."/>
            <person name="Lipzen A."/>
            <person name="Pangilinan J."/>
            <person name="LaButti K."/>
            <person name="Hainaut M."/>
            <person name="Henrissat B."/>
            <person name="Grigoriev I.V."/>
            <person name="Spatafora J.W."/>
            <person name="Aime M.C."/>
        </authorList>
    </citation>
    <scope>NUCLEOTIDE SEQUENCE [LARGE SCALE GENOMIC DNA]</scope>
    <source>
        <strain evidence="3 4">MCA 4718</strain>
    </source>
</reference>
<feature type="compositionally biased region" description="Polar residues" evidence="1">
    <location>
        <begin position="63"/>
        <end position="73"/>
    </location>
</feature>
<dbReference type="OrthoDB" id="429143at2759"/>
<evidence type="ECO:0000313" key="3">
    <source>
        <dbReference type="EMBL" id="PWN20461.1"/>
    </source>
</evidence>
<sequence length="675" mass="71823">MSPTATLPGHRDRVQLAVGASPFAPQSRFHKDAQADPLTGLPIGYPTPVSSLSYWQTEAAEVGSNSSPLNGATGSSNGATANGEGGGEEQAGLFDWFHPGPNGKTAKELLFTEECKDEVIDRLIIGSGISGSLAAYFLLNGEDSGAAQHDDPATTSRSPGAQPRTVLLEARSACSGATGRNGGHCRPDSFSGYSHFCSLSGATQAAAVLRNERETFELMRELMQCEETRKTKQDKGTTWGEECQWWEGKTCGVYLSAARKAKARRVWDAYAATGLLREGTGEGEVEWVEDEEEVIRRLRIPKAVGCTSWDAGSLQPLRFVHAVLRRCIELGLELYTHTPVLSLQAAANDGASGYRWKVKTSRGTLKARQVLLATNGYSTVLLPTLADFLTPHRAQCSAILPPPQYGGPKVDPVHQPNGKVGGNHYAPGAGDGDGDIAGDGRLAYTASISGFTPAPADYEYLTQRPSSRSGYLILGGGHPCAPISEQIGVFDDSVVMESVTEHLEQWPARTFEGWEEETEGGGAEGKGMKQVWTGIQGYTRDSVPIIGEVPAALLPSPSPPIQRQHGVNGEATLGSGASSAESTGLFLDLGHHGHGMARAATCSRGIARLMKAAQPDIASATTSATSTAFSTPSELPPSEATMSDETWSSLTSLPACFRWTEQRAGRRDVDCRQDF</sequence>
<dbReference type="SUPFAM" id="SSF51905">
    <property type="entry name" value="FAD/NAD(P)-binding domain"/>
    <property type="match status" value="1"/>
</dbReference>
<proteinExistence type="predicted"/>
<feature type="domain" description="FAD dependent oxidoreductase" evidence="2">
    <location>
        <begin position="123"/>
        <end position="608"/>
    </location>
</feature>
<dbReference type="Gene3D" id="3.50.50.60">
    <property type="entry name" value="FAD/NAD(P)-binding domain"/>
    <property type="match status" value="1"/>
</dbReference>
<evidence type="ECO:0000313" key="4">
    <source>
        <dbReference type="Proteomes" id="UP000245942"/>
    </source>
</evidence>
<evidence type="ECO:0000259" key="2">
    <source>
        <dbReference type="Pfam" id="PF01266"/>
    </source>
</evidence>
<dbReference type="STRING" id="1684307.A0A316U7N6"/>
<gene>
    <name evidence="3" type="ORF">BCV69DRAFT_283345</name>
</gene>
<dbReference type="RefSeq" id="XP_025347621.1">
    <property type="nucleotide sequence ID" value="XM_025492670.1"/>
</dbReference>
<dbReference type="InterPro" id="IPR006076">
    <property type="entry name" value="FAD-dep_OxRdtase"/>
</dbReference>
<dbReference type="Gene3D" id="3.30.9.10">
    <property type="entry name" value="D-Amino Acid Oxidase, subunit A, domain 2"/>
    <property type="match status" value="1"/>
</dbReference>
<dbReference type="Pfam" id="PF01266">
    <property type="entry name" value="DAO"/>
    <property type="match status" value="1"/>
</dbReference>
<dbReference type="PANTHER" id="PTHR13847:SF260">
    <property type="entry name" value="FAD DEPENDENT OXIDOREDUCTASE DOMAIN-CONTAINING PROTEIN"/>
    <property type="match status" value="1"/>
</dbReference>
<dbReference type="PANTHER" id="PTHR13847">
    <property type="entry name" value="SARCOSINE DEHYDROGENASE-RELATED"/>
    <property type="match status" value="1"/>
</dbReference>
<dbReference type="Proteomes" id="UP000245942">
    <property type="component" value="Unassembled WGS sequence"/>
</dbReference>
<protein>
    <submittedName>
        <fullName evidence="3">DAO-domain-containing protein</fullName>
    </submittedName>
</protein>
<accession>A0A316U7N6</accession>
<feature type="region of interest" description="Disordered" evidence="1">
    <location>
        <begin position="623"/>
        <end position="642"/>
    </location>
</feature>
<dbReference type="GeneID" id="37014404"/>
<feature type="compositionally biased region" description="Low complexity" evidence="1">
    <location>
        <begin position="623"/>
        <end position="633"/>
    </location>
</feature>
<name>A0A316U7N6_9BASI</name>
<dbReference type="AlphaFoldDB" id="A0A316U7N6"/>
<dbReference type="GO" id="GO:0005737">
    <property type="term" value="C:cytoplasm"/>
    <property type="evidence" value="ECO:0007669"/>
    <property type="project" value="TreeGrafter"/>
</dbReference>